<dbReference type="AlphaFoldDB" id="A2FSC3"/>
<sequence>MGQSFHYYNDYNQILSLKIIITLFRERSILLLEVLESSLDCALRLINDSYKAIKDMTFRDMCRKAVYYIVSMSNNEKIILAGYKFIYSNEASISRDEILANIIRENAEKLIPMNNESCCLALKLLNGDSPTKIALGLMISYSIIKYLNEEQFDQFYSNYPFEIILICLKDSAMELQLSALKVINQYLEKQINDFVFNDEFMPQIFELLDSPFEIKEYVLKVLSDLVMQSDTAHLPLFFQSGLEIDDLVDSMESSNYSFLILQAIYKLACEVDGVVDALAETNILPMIEDFKLEKFSEEEQQDIELIRNNLIEMFQ</sequence>
<reference evidence="1" key="1">
    <citation type="submission" date="2006-10" db="EMBL/GenBank/DDBJ databases">
        <authorList>
            <person name="Amadeo P."/>
            <person name="Zhao Q."/>
            <person name="Wortman J."/>
            <person name="Fraser-Liggett C."/>
            <person name="Carlton J."/>
        </authorList>
    </citation>
    <scope>NUCLEOTIDE SEQUENCE</scope>
    <source>
        <strain evidence="1">G3</strain>
    </source>
</reference>
<evidence type="ECO:0000313" key="2">
    <source>
        <dbReference type="Proteomes" id="UP000001542"/>
    </source>
</evidence>
<dbReference type="InParanoid" id="A2FSC3"/>
<keyword evidence="2" id="KW-1185">Reference proteome</keyword>
<dbReference type="InterPro" id="IPR016024">
    <property type="entry name" value="ARM-type_fold"/>
</dbReference>
<dbReference type="SUPFAM" id="SSF48371">
    <property type="entry name" value="ARM repeat"/>
    <property type="match status" value="1"/>
</dbReference>
<protein>
    <submittedName>
        <fullName evidence="1">Uncharacterized protein</fullName>
    </submittedName>
</protein>
<organism evidence="1 2">
    <name type="scientific">Trichomonas vaginalis (strain ATCC PRA-98 / G3)</name>
    <dbReference type="NCBI Taxonomy" id="412133"/>
    <lineage>
        <taxon>Eukaryota</taxon>
        <taxon>Metamonada</taxon>
        <taxon>Parabasalia</taxon>
        <taxon>Trichomonadida</taxon>
        <taxon>Trichomonadidae</taxon>
        <taxon>Trichomonas</taxon>
    </lineage>
</organism>
<dbReference type="RefSeq" id="XP_001305112.1">
    <property type="nucleotide sequence ID" value="XM_001305111.1"/>
</dbReference>
<reference evidence="1" key="2">
    <citation type="journal article" date="2007" name="Science">
        <title>Draft genome sequence of the sexually transmitted pathogen Trichomonas vaginalis.</title>
        <authorList>
            <person name="Carlton J.M."/>
            <person name="Hirt R.P."/>
            <person name="Silva J.C."/>
            <person name="Delcher A.L."/>
            <person name="Schatz M."/>
            <person name="Zhao Q."/>
            <person name="Wortman J.R."/>
            <person name="Bidwell S.L."/>
            <person name="Alsmark U.C.M."/>
            <person name="Besteiro S."/>
            <person name="Sicheritz-Ponten T."/>
            <person name="Noel C.J."/>
            <person name="Dacks J.B."/>
            <person name="Foster P.G."/>
            <person name="Simillion C."/>
            <person name="Van de Peer Y."/>
            <person name="Miranda-Saavedra D."/>
            <person name="Barton G.J."/>
            <person name="Westrop G.D."/>
            <person name="Mueller S."/>
            <person name="Dessi D."/>
            <person name="Fiori P.L."/>
            <person name="Ren Q."/>
            <person name="Paulsen I."/>
            <person name="Zhang H."/>
            <person name="Bastida-Corcuera F.D."/>
            <person name="Simoes-Barbosa A."/>
            <person name="Brown M.T."/>
            <person name="Hayes R.D."/>
            <person name="Mukherjee M."/>
            <person name="Okumura C.Y."/>
            <person name="Schneider R."/>
            <person name="Smith A.J."/>
            <person name="Vanacova S."/>
            <person name="Villalvazo M."/>
            <person name="Haas B.J."/>
            <person name="Pertea M."/>
            <person name="Feldblyum T.V."/>
            <person name="Utterback T.R."/>
            <person name="Shu C.L."/>
            <person name="Osoegawa K."/>
            <person name="de Jong P.J."/>
            <person name="Hrdy I."/>
            <person name="Horvathova L."/>
            <person name="Zubacova Z."/>
            <person name="Dolezal P."/>
            <person name="Malik S.B."/>
            <person name="Logsdon J.M. Jr."/>
            <person name="Henze K."/>
            <person name="Gupta A."/>
            <person name="Wang C.C."/>
            <person name="Dunne R.L."/>
            <person name="Upcroft J.A."/>
            <person name="Upcroft P."/>
            <person name="White O."/>
            <person name="Salzberg S.L."/>
            <person name="Tang P."/>
            <person name="Chiu C.-H."/>
            <person name="Lee Y.-S."/>
            <person name="Embley T.M."/>
            <person name="Coombs G.H."/>
            <person name="Mottram J.C."/>
            <person name="Tachezy J."/>
            <person name="Fraser-Liggett C.M."/>
            <person name="Johnson P.J."/>
        </authorList>
    </citation>
    <scope>NUCLEOTIDE SEQUENCE [LARGE SCALE GENOMIC DNA]</scope>
    <source>
        <strain evidence="1">G3</strain>
    </source>
</reference>
<dbReference type="KEGG" id="tva:4749891"/>
<dbReference type="InterPro" id="IPR011989">
    <property type="entry name" value="ARM-like"/>
</dbReference>
<dbReference type="Gene3D" id="1.25.10.10">
    <property type="entry name" value="Leucine-rich Repeat Variant"/>
    <property type="match status" value="1"/>
</dbReference>
<dbReference type="VEuPathDB" id="TrichDB:TVAGG3_0969050"/>
<name>A2FSC3_TRIV3</name>
<gene>
    <name evidence="1" type="ORF">TVAG_386060</name>
</gene>
<evidence type="ECO:0000313" key="1">
    <source>
        <dbReference type="EMBL" id="EAX92182.1"/>
    </source>
</evidence>
<dbReference type="SMR" id="A2FSC3"/>
<dbReference type="EMBL" id="DS113983">
    <property type="protein sequence ID" value="EAX92182.1"/>
    <property type="molecule type" value="Genomic_DNA"/>
</dbReference>
<accession>A2FSC3</accession>
<proteinExistence type="predicted"/>
<dbReference type="VEuPathDB" id="TrichDB:TVAG_386060"/>
<dbReference type="Proteomes" id="UP000001542">
    <property type="component" value="Unassembled WGS sequence"/>
</dbReference>